<dbReference type="Proteomes" id="UP000036325">
    <property type="component" value="Unassembled WGS sequence"/>
</dbReference>
<name>A0A0J6ISI2_9PSED</name>
<accession>A0A0J6ISI2</accession>
<organism evidence="2 3">
    <name type="scientific">Pseudomonas weihenstephanensis</name>
    <dbReference type="NCBI Taxonomy" id="1608994"/>
    <lineage>
        <taxon>Bacteria</taxon>
        <taxon>Pseudomonadati</taxon>
        <taxon>Pseudomonadota</taxon>
        <taxon>Gammaproteobacteria</taxon>
        <taxon>Pseudomonadales</taxon>
        <taxon>Pseudomonadaceae</taxon>
        <taxon>Pseudomonas</taxon>
    </lineage>
</organism>
<protein>
    <submittedName>
        <fullName evidence="2">Chromosome segregation protein SMC</fullName>
    </submittedName>
</protein>
<evidence type="ECO:0000313" key="2">
    <source>
        <dbReference type="EMBL" id="KMN14967.1"/>
    </source>
</evidence>
<evidence type="ECO:0000256" key="1">
    <source>
        <dbReference type="SAM" id="Coils"/>
    </source>
</evidence>
<dbReference type="OrthoDB" id="7030741at2"/>
<dbReference type="PATRIC" id="fig|1608994.3.peg.1933"/>
<feature type="coiled-coil region" evidence="1">
    <location>
        <begin position="146"/>
        <end position="211"/>
    </location>
</feature>
<dbReference type="EMBL" id="JYLF01000002">
    <property type="protein sequence ID" value="KMN14967.1"/>
    <property type="molecule type" value="Genomic_DNA"/>
</dbReference>
<dbReference type="STRING" id="1608994.TU86_06660"/>
<comment type="caution">
    <text evidence="2">The sequence shown here is derived from an EMBL/GenBank/DDBJ whole genome shotgun (WGS) entry which is preliminary data.</text>
</comment>
<reference evidence="2 3" key="1">
    <citation type="submission" date="2015-02" db="EMBL/GenBank/DDBJ databases">
        <title>Pseudomonas helleri sp. nov. and Pseudomonas weihenstephanensis sp. nov., isolated from raw cows milk.</title>
        <authorList>
            <person name="von Neubeck M."/>
            <person name="Huptas C."/>
            <person name="Wenning M."/>
            <person name="Scherer S."/>
        </authorList>
    </citation>
    <scope>NUCLEOTIDE SEQUENCE [LARGE SCALE GENOMIC DNA]</scope>
    <source>
        <strain evidence="2 3">DSM 29166</strain>
    </source>
</reference>
<gene>
    <name evidence="2" type="ORF">TU86_06660</name>
</gene>
<proteinExistence type="predicted"/>
<dbReference type="AlphaFoldDB" id="A0A0J6ISI2"/>
<sequence>MTTIQELKDRRDTLTHEMESIRLDLAPFEAALESPEVIQQGRQRAVQDEINDHKRRIDSRNLEISALNQKIDRLDTLANRESLAAGYLSDMANWKADEMELNEKRSSIETRLQQVRQSDQEDMAKARQAETDAATAYAQAVAWGDVEGEKAANAEAQKAAKNLTAAVEHHRRQQLLITALEQELVTIDLHITEAQKERAKIEKKAAHLANTVLEEQWNEAAKALLETGGKLWAARNLINRDPVALMKLDIPEQGENFGSWTWQELVDRSKRHSLLDLLAA</sequence>
<evidence type="ECO:0000313" key="3">
    <source>
        <dbReference type="Proteomes" id="UP000036325"/>
    </source>
</evidence>
<dbReference type="RefSeq" id="WP_048363500.1">
    <property type="nucleotide sequence ID" value="NZ_JYLF01000002.1"/>
</dbReference>
<keyword evidence="1" id="KW-0175">Coiled coil</keyword>